<protein>
    <submittedName>
        <fullName evidence="2">Class I SAM-dependent methyltransferase</fullName>
    </submittedName>
</protein>
<dbReference type="InterPro" id="IPR029063">
    <property type="entry name" value="SAM-dependent_MTases_sf"/>
</dbReference>
<dbReference type="InterPro" id="IPR013216">
    <property type="entry name" value="Methyltransf_11"/>
</dbReference>
<accession>A0ABT3BPR1</accession>
<evidence type="ECO:0000313" key="3">
    <source>
        <dbReference type="Proteomes" id="UP001207252"/>
    </source>
</evidence>
<dbReference type="SUPFAM" id="SSF53335">
    <property type="entry name" value="S-adenosyl-L-methionine-dependent methyltransferases"/>
    <property type="match status" value="1"/>
</dbReference>
<keyword evidence="2" id="KW-0489">Methyltransferase</keyword>
<dbReference type="Proteomes" id="UP001207252">
    <property type="component" value="Unassembled WGS sequence"/>
</dbReference>
<dbReference type="RefSeq" id="WP_263817986.1">
    <property type="nucleotide sequence ID" value="NZ_JAOXHJ010000004.1"/>
</dbReference>
<dbReference type="Gene3D" id="3.40.50.150">
    <property type="entry name" value="Vaccinia Virus protein VP39"/>
    <property type="match status" value="1"/>
</dbReference>
<name>A0ABT3BPR1_9BACT</name>
<keyword evidence="3" id="KW-1185">Reference proteome</keyword>
<reference evidence="2 3" key="1">
    <citation type="journal article" date="2020" name="Int. J. Syst. Evol. Microbiol.">
        <title>Ureaplasma miroungigenitalium sp. nov. isolated from northern elephant seals (Mirounga angustirostris) and Ureaplasma zalophigenitalium sp. nov. isolated from California sea lions (Zalophus californianus).</title>
        <authorList>
            <person name="Volokhov D.V."/>
            <person name="Gulland F.M."/>
            <person name="Gao Y."/>
            <person name="Chizhikov V.E."/>
        </authorList>
    </citation>
    <scope>NUCLEOTIDE SEQUENCE [LARGE SCALE GENOMIC DNA]</scope>
    <source>
        <strain evidence="2 3">CSL7644-GEN</strain>
    </source>
</reference>
<evidence type="ECO:0000259" key="1">
    <source>
        <dbReference type="Pfam" id="PF08241"/>
    </source>
</evidence>
<dbReference type="GO" id="GO:0032259">
    <property type="term" value="P:methylation"/>
    <property type="evidence" value="ECO:0007669"/>
    <property type="project" value="UniProtKB-KW"/>
</dbReference>
<sequence length="203" mass="23491">MNNKNDTERFDYPQDDDDGKKTLLRMNDSHKHISDFFFQNVNILSTDVCLDIGCGGGYNAGELAKRATLVHAIDISKKACEVTRFYNATACRSQKLHISNISIEDAEFPSDYFNVITAFSTIYFWDDLDYDLKKIYNILNKGGAFYVMIATNKDNWQDQWKHVNNFKVIDEYELLAKLKVIGFNQLNIKYQPNTKRLMIQGVK</sequence>
<dbReference type="GO" id="GO:0008168">
    <property type="term" value="F:methyltransferase activity"/>
    <property type="evidence" value="ECO:0007669"/>
    <property type="project" value="UniProtKB-KW"/>
</dbReference>
<dbReference type="EMBL" id="JAOXHJ010000004">
    <property type="protein sequence ID" value="MCV3754183.1"/>
    <property type="molecule type" value="Genomic_DNA"/>
</dbReference>
<comment type="caution">
    <text evidence="2">The sequence shown here is derived from an EMBL/GenBank/DDBJ whole genome shotgun (WGS) entry which is preliminary data.</text>
</comment>
<evidence type="ECO:0000313" key="2">
    <source>
        <dbReference type="EMBL" id="MCV3754183.1"/>
    </source>
</evidence>
<dbReference type="CDD" id="cd02440">
    <property type="entry name" value="AdoMet_MTases"/>
    <property type="match status" value="1"/>
</dbReference>
<dbReference type="PANTHER" id="PTHR43861:SF1">
    <property type="entry name" value="TRANS-ACONITATE 2-METHYLTRANSFERASE"/>
    <property type="match status" value="1"/>
</dbReference>
<dbReference type="PANTHER" id="PTHR43861">
    <property type="entry name" value="TRANS-ACONITATE 2-METHYLTRANSFERASE-RELATED"/>
    <property type="match status" value="1"/>
</dbReference>
<dbReference type="Pfam" id="PF08241">
    <property type="entry name" value="Methyltransf_11"/>
    <property type="match status" value="1"/>
</dbReference>
<proteinExistence type="predicted"/>
<organism evidence="2 3">
    <name type="scientific">Ureaplasma zalophigenitalium</name>
    <dbReference type="NCBI Taxonomy" id="907723"/>
    <lineage>
        <taxon>Bacteria</taxon>
        <taxon>Bacillati</taxon>
        <taxon>Mycoplasmatota</taxon>
        <taxon>Mycoplasmoidales</taxon>
        <taxon>Mycoplasmoidaceae</taxon>
        <taxon>Ureaplasma</taxon>
    </lineage>
</organism>
<feature type="domain" description="Methyltransferase type 11" evidence="1">
    <location>
        <begin position="50"/>
        <end position="147"/>
    </location>
</feature>
<gene>
    <name evidence="2" type="ORF">OF365_02235</name>
</gene>
<keyword evidence="2" id="KW-0808">Transferase</keyword>